<feature type="region of interest" description="Disordered" evidence="1">
    <location>
        <begin position="474"/>
        <end position="495"/>
    </location>
</feature>
<dbReference type="AlphaFoldDB" id="A0A250XP47"/>
<organism evidence="2 3">
    <name type="scientific">Chlamydomonas eustigma</name>
    <dbReference type="NCBI Taxonomy" id="1157962"/>
    <lineage>
        <taxon>Eukaryota</taxon>
        <taxon>Viridiplantae</taxon>
        <taxon>Chlorophyta</taxon>
        <taxon>core chlorophytes</taxon>
        <taxon>Chlorophyceae</taxon>
        <taxon>CS clade</taxon>
        <taxon>Chlamydomonadales</taxon>
        <taxon>Chlamydomonadaceae</taxon>
        <taxon>Chlamydomonas</taxon>
    </lineage>
</organism>
<protein>
    <recommendedName>
        <fullName evidence="4">Stc1 domain-containing protein</fullName>
    </recommendedName>
</protein>
<reference evidence="2 3" key="1">
    <citation type="submission" date="2017-08" db="EMBL/GenBank/DDBJ databases">
        <title>Acidophilic green algal genome provides insights into adaptation to an acidic environment.</title>
        <authorList>
            <person name="Hirooka S."/>
            <person name="Hirose Y."/>
            <person name="Kanesaki Y."/>
            <person name="Higuchi S."/>
            <person name="Fujiwara T."/>
            <person name="Onuma R."/>
            <person name="Era A."/>
            <person name="Ohbayashi R."/>
            <person name="Uzuka A."/>
            <person name="Nozaki H."/>
            <person name="Yoshikawa H."/>
            <person name="Miyagishima S.Y."/>
        </authorList>
    </citation>
    <scope>NUCLEOTIDE SEQUENCE [LARGE SCALE GENOMIC DNA]</scope>
    <source>
        <strain evidence="2 3">NIES-2499</strain>
    </source>
</reference>
<dbReference type="OrthoDB" id="10665466at2759"/>
<comment type="caution">
    <text evidence="2">The sequence shown here is derived from an EMBL/GenBank/DDBJ whole genome shotgun (WGS) entry which is preliminary data.</text>
</comment>
<proteinExistence type="predicted"/>
<dbReference type="Proteomes" id="UP000232323">
    <property type="component" value="Unassembled WGS sequence"/>
</dbReference>
<evidence type="ECO:0000313" key="3">
    <source>
        <dbReference type="Proteomes" id="UP000232323"/>
    </source>
</evidence>
<accession>A0A250XP47</accession>
<sequence>MCRDSGKGLGYSSWCKICFKMHRDAVKQRIAGQVSHHLEQDEGDPSPPSVTDVLLACRVCKVKKHEDEFTRDSQRPGGRESRCKACRRQTRLAGEANKSTEKLCPGCGSVKPAAEFKQKDFSLEDGRCKECVHKEASARPLQRVYKPTVTEKCCLSCQMTKPALEFTVDSRKKTGLGSRCKPCEALHCRLKRRKRKIMRQQQQQPPLPSEQGLEPVLHLGSAAPPPCAAAADSGAINSADSDVSDNPYLREGGRMDAPQALSGIQGGIPPSPPPGSSTQMFRCDDVVAIEQSTQHPQEPGITFSVHASTEDIRGLRDVPSGSGGGGNVREESGTGNMVAMSMMTNSNTGFMLSTLGQSNTLDGAPSLTQQQQQKQQQQLLSAGIRSAVAGAAWTGGQVQVKRCSRCHLIKPLAVFTRDSRRKFKVGCRCLPCEAEYAREKRRRKALQRQKALVKENADYLDMLINSIDSHDAAPPAGASAASTAPTVGASSASTAPPAGASAATAANAAANAAVASAASAANVAASAATAAVHLLLLLPMLLELMQEIRTWMDVL</sequence>
<gene>
    <name evidence="2" type="ORF">CEUSTIGMA_g12268.t1</name>
</gene>
<dbReference type="EMBL" id="BEGY01000137">
    <property type="protein sequence ID" value="GAX84847.1"/>
    <property type="molecule type" value="Genomic_DNA"/>
</dbReference>
<keyword evidence="3" id="KW-1185">Reference proteome</keyword>
<evidence type="ECO:0000313" key="2">
    <source>
        <dbReference type="EMBL" id="GAX84847.1"/>
    </source>
</evidence>
<name>A0A250XP47_9CHLO</name>
<evidence type="ECO:0000256" key="1">
    <source>
        <dbReference type="SAM" id="MobiDB-lite"/>
    </source>
</evidence>
<evidence type="ECO:0008006" key="4">
    <source>
        <dbReference type="Google" id="ProtNLM"/>
    </source>
</evidence>